<gene>
    <name evidence="3" type="ORF">HPB51_001541</name>
</gene>
<evidence type="ECO:0000256" key="1">
    <source>
        <dbReference type="SAM" id="MobiDB-lite"/>
    </source>
</evidence>
<feature type="region of interest" description="Disordered" evidence="1">
    <location>
        <begin position="125"/>
        <end position="147"/>
    </location>
</feature>
<evidence type="ECO:0000313" key="3">
    <source>
        <dbReference type="EMBL" id="KAH8038426.1"/>
    </source>
</evidence>
<accession>A0A9J6EVR6</accession>
<comment type="caution">
    <text evidence="3">The sequence shown here is derived from an EMBL/GenBank/DDBJ whole genome shotgun (WGS) entry which is preliminary data.</text>
</comment>
<keyword evidence="4" id="KW-1185">Reference proteome</keyword>
<dbReference type="AlphaFoldDB" id="A0A9J6EVR6"/>
<keyword evidence="2" id="KW-1133">Transmembrane helix</keyword>
<reference evidence="3" key="2">
    <citation type="submission" date="2021-09" db="EMBL/GenBank/DDBJ databases">
        <authorList>
            <person name="Jia N."/>
            <person name="Wang J."/>
            <person name="Shi W."/>
            <person name="Du L."/>
            <person name="Sun Y."/>
            <person name="Zhan W."/>
            <person name="Jiang J."/>
            <person name="Wang Q."/>
            <person name="Zhang B."/>
            <person name="Ji P."/>
            <person name="Sakyi L.B."/>
            <person name="Cui X."/>
            <person name="Yuan T."/>
            <person name="Jiang B."/>
            <person name="Yang W."/>
            <person name="Lam T.T.-Y."/>
            <person name="Chang Q."/>
            <person name="Ding S."/>
            <person name="Wang X."/>
            <person name="Zhu J."/>
            <person name="Ruan X."/>
            <person name="Zhao L."/>
            <person name="Wei J."/>
            <person name="Que T."/>
            <person name="Du C."/>
            <person name="Cheng J."/>
            <person name="Dai P."/>
            <person name="Han X."/>
            <person name="Huang E."/>
            <person name="Gao Y."/>
            <person name="Liu J."/>
            <person name="Shao H."/>
            <person name="Ye R."/>
            <person name="Li L."/>
            <person name="Wei W."/>
            <person name="Wang X."/>
            <person name="Wang C."/>
            <person name="Huo Q."/>
            <person name="Li W."/>
            <person name="Guo W."/>
            <person name="Chen H."/>
            <person name="Chen S."/>
            <person name="Zhou L."/>
            <person name="Zhou L."/>
            <person name="Ni X."/>
            <person name="Tian J."/>
            <person name="Zhou Y."/>
            <person name="Sheng Y."/>
            <person name="Liu T."/>
            <person name="Pan Y."/>
            <person name="Xia L."/>
            <person name="Li J."/>
            <person name="Zhao F."/>
            <person name="Cao W."/>
        </authorList>
    </citation>
    <scope>NUCLEOTIDE SEQUENCE</scope>
    <source>
        <strain evidence="3">Rmic-2018</strain>
        <tissue evidence="3">Larvae</tissue>
    </source>
</reference>
<reference evidence="3" key="1">
    <citation type="journal article" date="2020" name="Cell">
        <title>Large-Scale Comparative Analyses of Tick Genomes Elucidate Their Genetic Diversity and Vector Capacities.</title>
        <authorList>
            <consortium name="Tick Genome and Microbiome Consortium (TIGMIC)"/>
            <person name="Jia N."/>
            <person name="Wang J."/>
            <person name="Shi W."/>
            <person name="Du L."/>
            <person name="Sun Y."/>
            <person name="Zhan W."/>
            <person name="Jiang J.F."/>
            <person name="Wang Q."/>
            <person name="Zhang B."/>
            <person name="Ji P."/>
            <person name="Bell-Sakyi L."/>
            <person name="Cui X.M."/>
            <person name="Yuan T.T."/>
            <person name="Jiang B.G."/>
            <person name="Yang W.F."/>
            <person name="Lam T.T."/>
            <person name="Chang Q.C."/>
            <person name="Ding S.J."/>
            <person name="Wang X.J."/>
            <person name="Zhu J.G."/>
            <person name="Ruan X.D."/>
            <person name="Zhao L."/>
            <person name="Wei J.T."/>
            <person name="Ye R.Z."/>
            <person name="Que T.C."/>
            <person name="Du C.H."/>
            <person name="Zhou Y.H."/>
            <person name="Cheng J.X."/>
            <person name="Dai P.F."/>
            <person name="Guo W.B."/>
            <person name="Han X.H."/>
            <person name="Huang E.J."/>
            <person name="Li L.F."/>
            <person name="Wei W."/>
            <person name="Gao Y.C."/>
            <person name="Liu J.Z."/>
            <person name="Shao H.Z."/>
            <person name="Wang X."/>
            <person name="Wang C.C."/>
            <person name="Yang T.C."/>
            <person name="Huo Q.B."/>
            <person name="Li W."/>
            <person name="Chen H.Y."/>
            <person name="Chen S.E."/>
            <person name="Zhou L.G."/>
            <person name="Ni X.B."/>
            <person name="Tian J.H."/>
            <person name="Sheng Y."/>
            <person name="Liu T."/>
            <person name="Pan Y.S."/>
            <person name="Xia L.Y."/>
            <person name="Li J."/>
            <person name="Zhao F."/>
            <person name="Cao W.C."/>
        </authorList>
    </citation>
    <scope>NUCLEOTIDE SEQUENCE</scope>
    <source>
        <strain evidence="3">Rmic-2018</strain>
    </source>
</reference>
<organism evidence="3 4">
    <name type="scientific">Rhipicephalus microplus</name>
    <name type="common">Cattle tick</name>
    <name type="synonym">Boophilus microplus</name>
    <dbReference type="NCBI Taxonomy" id="6941"/>
    <lineage>
        <taxon>Eukaryota</taxon>
        <taxon>Metazoa</taxon>
        <taxon>Ecdysozoa</taxon>
        <taxon>Arthropoda</taxon>
        <taxon>Chelicerata</taxon>
        <taxon>Arachnida</taxon>
        <taxon>Acari</taxon>
        <taxon>Parasitiformes</taxon>
        <taxon>Ixodida</taxon>
        <taxon>Ixodoidea</taxon>
        <taxon>Ixodidae</taxon>
        <taxon>Rhipicephalinae</taxon>
        <taxon>Rhipicephalus</taxon>
        <taxon>Boophilus</taxon>
    </lineage>
</organism>
<evidence type="ECO:0000313" key="4">
    <source>
        <dbReference type="Proteomes" id="UP000821866"/>
    </source>
</evidence>
<name>A0A9J6EVR6_RHIMP</name>
<proteinExistence type="predicted"/>
<feature type="compositionally biased region" description="Pro residues" evidence="1">
    <location>
        <begin position="126"/>
        <end position="137"/>
    </location>
</feature>
<protein>
    <submittedName>
        <fullName evidence="3">Uncharacterized protein</fullName>
    </submittedName>
</protein>
<evidence type="ECO:0000256" key="2">
    <source>
        <dbReference type="SAM" id="Phobius"/>
    </source>
</evidence>
<sequence>MIMPHREVANCVRQAPARRKSALKSSTQEREEPVSTVQAVGHLSVLLLCLAALGVSCYGFYLYYLLPLLGPPSQEARYYQAVSLNQVSGSLADLVSWLPALWTALTRVPAAQSVRGLSGLVIYRPAAPPSPPPPPPHHGQGSVTAQGTPVTTDLAAAATVITASRTVRVRRVT</sequence>
<keyword evidence="2" id="KW-0472">Membrane</keyword>
<dbReference type="EMBL" id="JABSTU010000001">
    <property type="protein sequence ID" value="KAH8038426.1"/>
    <property type="molecule type" value="Genomic_DNA"/>
</dbReference>
<dbReference type="Proteomes" id="UP000821866">
    <property type="component" value="Chromosome 1"/>
</dbReference>
<feature type="transmembrane region" description="Helical" evidence="2">
    <location>
        <begin position="43"/>
        <end position="66"/>
    </location>
</feature>
<keyword evidence="2" id="KW-0812">Transmembrane</keyword>